<feature type="binding site" evidence="2">
    <location>
        <begin position="106"/>
        <end position="107"/>
    </location>
    <ligand>
        <name>S-adenosyl-L-methionine</name>
        <dbReference type="ChEBI" id="CHEBI:59789"/>
    </ligand>
</feature>
<dbReference type="CDD" id="cd02440">
    <property type="entry name" value="AdoMet_MTases"/>
    <property type="match status" value="1"/>
</dbReference>
<dbReference type="SUPFAM" id="SSF53335">
    <property type="entry name" value="S-adenosyl-L-methionine-dependent methyltransferases"/>
    <property type="match status" value="1"/>
</dbReference>
<evidence type="ECO:0000313" key="5">
    <source>
        <dbReference type="Proteomes" id="UP000674938"/>
    </source>
</evidence>
<dbReference type="RefSeq" id="WP_209524813.1">
    <property type="nucleotide sequence ID" value="NZ_JAEEGA010000001.1"/>
</dbReference>
<evidence type="ECO:0000256" key="1">
    <source>
        <dbReference type="PIRSR" id="PIRSR018249-1"/>
    </source>
</evidence>
<feature type="binding site" evidence="1">
    <location>
        <position position="24"/>
    </location>
    <ligand>
        <name>Zn(2+)</name>
        <dbReference type="ChEBI" id="CHEBI:29105"/>
    </ligand>
</feature>
<dbReference type="GO" id="GO:0032259">
    <property type="term" value="P:methylation"/>
    <property type="evidence" value="ECO:0007669"/>
    <property type="project" value="UniProtKB-KW"/>
</dbReference>
<keyword evidence="1" id="KW-0479">Metal-binding</keyword>
<name>A0A940P1P5_9ENTE</name>
<dbReference type="PANTHER" id="PTHR43591">
    <property type="entry name" value="METHYLTRANSFERASE"/>
    <property type="match status" value="1"/>
</dbReference>
<organism evidence="4 5">
    <name type="scientific">Vagococcus allomyrinae</name>
    <dbReference type="NCBI Taxonomy" id="2794353"/>
    <lineage>
        <taxon>Bacteria</taxon>
        <taxon>Bacillati</taxon>
        <taxon>Bacillota</taxon>
        <taxon>Bacilli</taxon>
        <taxon>Lactobacillales</taxon>
        <taxon>Enterococcaceae</taxon>
        <taxon>Vagococcus</taxon>
    </lineage>
</organism>
<feature type="binding site" evidence="1">
    <location>
        <position position="42"/>
    </location>
    <ligand>
        <name>Zn(2+)</name>
        <dbReference type="ChEBI" id="CHEBI:29105"/>
    </ligand>
</feature>
<dbReference type="AlphaFoldDB" id="A0A940P1P5"/>
<feature type="binding site" evidence="1">
    <location>
        <position position="21"/>
    </location>
    <ligand>
        <name>Zn(2+)</name>
        <dbReference type="ChEBI" id="CHEBI:29105"/>
    </ligand>
</feature>
<feature type="binding site" evidence="2">
    <location>
        <position position="193"/>
    </location>
    <ligand>
        <name>S-adenosyl-L-methionine</name>
        <dbReference type="ChEBI" id="CHEBI:59789"/>
    </ligand>
</feature>
<evidence type="ECO:0000256" key="2">
    <source>
        <dbReference type="PIRSR" id="PIRSR018249-2"/>
    </source>
</evidence>
<keyword evidence="4" id="KW-0489">Methyltransferase</keyword>
<keyword evidence="1" id="KW-0862">Zinc</keyword>
<proteinExistence type="predicted"/>
<keyword evidence="5" id="KW-1185">Reference proteome</keyword>
<feature type="binding site" evidence="1">
    <location>
        <position position="38"/>
    </location>
    <ligand>
        <name>Zn(2+)</name>
        <dbReference type="ChEBI" id="CHEBI:29105"/>
    </ligand>
</feature>
<reference evidence="4" key="1">
    <citation type="submission" date="2020-12" db="EMBL/GenBank/DDBJ databases">
        <title>Vagococcus allomyrinae sp. nov. and Enterococcus lavae sp. nov., isolated from the larvae of Allomyrina dichotoma.</title>
        <authorList>
            <person name="Lee S.D."/>
        </authorList>
    </citation>
    <scope>NUCLEOTIDE SEQUENCE</scope>
    <source>
        <strain evidence="4">BWB3-3</strain>
    </source>
</reference>
<gene>
    <name evidence="4" type="ORF">I6N95_02370</name>
</gene>
<dbReference type="InterPro" id="IPR029063">
    <property type="entry name" value="SAM-dependent_MTases_sf"/>
</dbReference>
<dbReference type="Gene3D" id="3.40.50.150">
    <property type="entry name" value="Vaccinia Virus protein VP39"/>
    <property type="match status" value="1"/>
</dbReference>
<dbReference type="GO" id="GO:0046872">
    <property type="term" value="F:metal ion binding"/>
    <property type="evidence" value="ECO:0007669"/>
    <property type="project" value="UniProtKB-KW"/>
</dbReference>
<dbReference type="GO" id="GO:0008757">
    <property type="term" value="F:S-adenosylmethionine-dependent methyltransferase activity"/>
    <property type="evidence" value="ECO:0007669"/>
    <property type="project" value="InterPro"/>
</dbReference>
<evidence type="ECO:0000259" key="3">
    <source>
        <dbReference type="Pfam" id="PF08241"/>
    </source>
</evidence>
<dbReference type="InterPro" id="IPR016718">
    <property type="entry name" value="rRNA_m1G-MeTrfase_A_prd"/>
</dbReference>
<protein>
    <submittedName>
        <fullName evidence="4">Methyltransferase domain-containing protein</fullName>
    </submittedName>
</protein>
<comment type="caution">
    <text evidence="4">The sequence shown here is derived from an EMBL/GenBank/DDBJ whole genome shotgun (WGS) entry which is preliminary data.</text>
</comment>
<dbReference type="Pfam" id="PF08241">
    <property type="entry name" value="Methyltransf_11"/>
    <property type="match status" value="1"/>
</dbReference>
<feature type="binding site" evidence="2">
    <location>
        <position position="80"/>
    </location>
    <ligand>
        <name>S-adenosyl-L-methionine</name>
        <dbReference type="ChEBI" id="CHEBI:59789"/>
    </ligand>
</feature>
<keyword evidence="2" id="KW-0949">S-adenosyl-L-methionine</keyword>
<evidence type="ECO:0000313" key="4">
    <source>
        <dbReference type="EMBL" id="MBP1039847.1"/>
    </source>
</evidence>
<dbReference type="Proteomes" id="UP000674938">
    <property type="component" value="Unassembled WGS sequence"/>
</dbReference>
<sequence length="283" mass="32404">MLKKIDRGQIFLHDQLALFRCPKCQQKMISAQNYQLRCEQHHHYDLSKKGTLHFLDHHVKTDYDKEMLGHRQKMIQAGLYEPLLAIMKDLLVEDHVSTLVDMGCGEGSFLNELANLNVPGVKIGFDISKDGVALATEQEAEAFWCVADITNLPFNDDSVSHLLNIFSPSHYGEFHRVLKPGGKVIKIVPETNYLRELRQAFYADDQTKQSYSNEKVVRKFAEEMNLISERHLTYTFDVSEELQMDLVKMSPLHWGASAESLQKSRAQLIEKITIDLLILVGCK</sequence>
<feature type="domain" description="Methyltransferase type 11" evidence="3">
    <location>
        <begin position="100"/>
        <end position="185"/>
    </location>
</feature>
<keyword evidence="4" id="KW-0808">Transferase</keyword>
<dbReference type="InterPro" id="IPR013216">
    <property type="entry name" value="Methyltransf_11"/>
</dbReference>
<dbReference type="PANTHER" id="PTHR43591:SF24">
    <property type="entry name" value="2-METHOXY-6-POLYPRENYL-1,4-BENZOQUINOL METHYLASE, MITOCHONDRIAL"/>
    <property type="match status" value="1"/>
</dbReference>
<dbReference type="EMBL" id="JAEEGA010000001">
    <property type="protein sequence ID" value="MBP1039847.1"/>
    <property type="molecule type" value="Genomic_DNA"/>
</dbReference>
<accession>A0A940P1P5</accession>
<dbReference type="PIRSF" id="PIRSF018249">
    <property type="entry name" value="MyrA_prd"/>
    <property type="match status" value="1"/>
</dbReference>